<name>A0A9W7SP68_9PEZI</name>
<feature type="compositionally biased region" description="Polar residues" evidence="4">
    <location>
        <begin position="91"/>
        <end position="109"/>
    </location>
</feature>
<dbReference type="PANTHER" id="PTHR41237">
    <property type="entry name" value="37S RIBOSOMAL PROTEIN MRP21, MITOCHONDRIAL"/>
    <property type="match status" value="1"/>
</dbReference>
<evidence type="ECO:0000256" key="2">
    <source>
        <dbReference type="ARBA" id="ARBA00022980"/>
    </source>
</evidence>
<comment type="similarity">
    <text evidence="1">Belongs to the bacterial ribosomal protein bS21 family.</text>
</comment>
<dbReference type="GO" id="GO:0005763">
    <property type="term" value="C:mitochondrial small ribosomal subunit"/>
    <property type="evidence" value="ECO:0007669"/>
    <property type="project" value="TreeGrafter"/>
</dbReference>
<dbReference type="AlphaFoldDB" id="A0A9W7SP68"/>
<feature type="region of interest" description="Disordered" evidence="4">
    <location>
        <begin position="81"/>
        <end position="113"/>
    </location>
</feature>
<evidence type="ECO:0000313" key="6">
    <source>
        <dbReference type="Proteomes" id="UP001138500"/>
    </source>
</evidence>
<dbReference type="GO" id="GO:0003735">
    <property type="term" value="F:structural constituent of ribosome"/>
    <property type="evidence" value="ECO:0007669"/>
    <property type="project" value="InterPro"/>
</dbReference>
<keyword evidence="2 5" id="KW-0689">Ribosomal protein</keyword>
<gene>
    <name evidence="5" type="ORF">Tdes44962_MAKER03676</name>
</gene>
<evidence type="ECO:0000313" key="5">
    <source>
        <dbReference type="EMBL" id="KAH9826159.1"/>
    </source>
</evidence>
<evidence type="ECO:0000256" key="1">
    <source>
        <dbReference type="ARBA" id="ARBA00006640"/>
    </source>
</evidence>
<dbReference type="PANTHER" id="PTHR41237:SF1">
    <property type="entry name" value="SMALL RIBOSOMAL SUBUNIT PROTEIN BS21M"/>
    <property type="match status" value="1"/>
</dbReference>
<reference evidence="5 6" key="1">
    <citation type="journal article" date="2018" name="IMA Fungus">
        <title>IMA Genome-F 10: Nine draft genome sequences of Claviceps purpurea s.lat., including C. arundinis, C. humidiphila, and C. cf. spartinae, pseudomolecules for the pitch canker pathogen Fusarium circinatum, draft genome of Davidsoniella eucalypti, Grosmannia galeiformis, Quambalaria eucalypti, and Teratosphaeria destructans.</title>
        <authorList>
            <person name="Wingfield B.D."/>
            <person name="Liu M."/>
            <person name="Nguyen H.D."/>
            <person name="Lane F.A."/>
            <person name="Morgan S.W."/>
            <person name="De Vos L."/>
            <person name="Wilken P.M."/>
            <person name="Duong T.A."/>
            <person name="Aylward J."/>
            <person name="Coetzee M.P."/>
            <person name="Dadej K."/>
            <person name="De Beer Z.W."/>
            <person name="Findlay W."/>
            <person name="Havenga M."/>
            <person name="Kolarik M."/>
            <person name="Menzies J.G."/>
            <person name="Naidoo K."/>
            <person name="Pochopski O."/>
            <person name="Shoukouhi P."/>
            <person name="Santana Q.C."/>
            <person name="Seifert K.A."/>
            <person name="Soal N."/>
            <person name="Steenkamp E.T."/>
            <person name="Tatham C.T."/>
            <person name="van der Nest M.A."/>
            <person name="Wingfield M.J."/>
        </authorList>
    </citation>
    <scope>NUCLEOTIDE SEQUENCE [LARGE SCALE GENOMIC DNA]</scope>
    <source>
        <strain evidence="5">CMW44962</strain>
    </source>
</reference>
<dbReference type="Proteomes" id="UP001138500">
    <property type="component" value="Unassembled WGS sequence"/>
</dbReference>
<accession>A0A9W7SP68</accession>
<keyword evidence="6" id="KW-1185">Reference proteome</keyword>
<evidence type="ECO:0000256" key="4">
    <source>
        <dbReference type="SAM" id="MobiDB-lite"/>
    </source>
</evidence>
<organism evidence="5 6">
    <name type="scientific">Teratosphaeria destructans</name>
    <dbReference type="NCBI Taxonomy" id="418781"/>
    <lineage>
        <taxon>Eukaryota</taxon>
        <taxon>Fungi</taxon>
        <taxon>Dikarya</taxon>
        <taxon>Ascomycota</taxon>
        <taxon>Pezizomycotina</taxon>
        <taxon>Dothideomycetes</taxon>
        <taxon>Dothideomycetidae</taxon>
        <taxon>Mycosphaerellales</taxon>
        <taxon>Teratosphaeriaceae</taxon>
        <taxon>Teratosphaeria</taxon>
    </lineage>
</organism>
<dbReference type="GO" id="GO:0070124">
    <property type="term" value="P:mitochondrial translational initiation"/>
    <property type="evidence" value="ECO:0007669"/>
    <property type="project" value="TreeGrafter"/>
</dbReference>
<proteinExistence type="inferred from homology"/>
<comment type="caution">
    <text evidence="5">The sequence shown here is derived from an EMBL/GenBank/DDBJ whole genome shotgun (WGS) entry which is preliminary data.</text>
</comment>
<evidence type="ECO:0000256" key="3">
    <source>
        <dbReference type="ARBA" id="ARBA00023274"/>
    </source>
</evidence>
<sequence length="250" mass="28465">MAVALEKQLFLPFLAPIVFRQPQITHRAAAITTHCTRPPQWPSRPFSTTIRTRQDQEHQQPQPKQSANIDDISAYLDDTLDYTKGVPSAPTGRTSHFQSQTAQHSNPPSRASVDDLLGAMKVPSRAPSNWPLTDILDLAPMLDPTGRNRTKRLSGPLTAPEKALPMKLNASVGRTVRVDEEKGMDIARAFRSLDIAIARNNVKRDFSRQRFHERPGLKRKRLRSERWKKRFREGFRGAVSLVMRMKRQGW</sequence>
<dbReference type="InterPro" id="IPR052837">
    <property type="entry name" value="Mitoribosomal_bS21"/>
</dbReference>
<feature type="region of interest" description="Disordered" evidence="4">
    <location>
        <begin position="37"/>
        <end position="69"/>
    </location>
</feature>
<reference evidence="5 6" key="2">
    <citation type="journal article" date="2021" name="Curr. Genet.">
        <title>Genetic response to nitrogen starvation in the aggressive Eucalyptus foliar pathogen Teratosphaeria destructans.</title>
        <authorList>
            <person name="Havenga M."/>
            <person name="Wingfield B.D."/>
            <person name="Wingfield M.J."/>
            <person name="Dreyer L.L."/>
            <person name="Roets F."/>
            <person name="Aylward J."/>
        </authorList>
    </citation>
    <scope>NUCLEOTIDE SEQUENCE [LARGE SCALE GENOMIC DNA]</scope>
    <source>
        <strain evidence="5">CMW44962</strain>
    </source>
</reference>
<keyword evidence="3" id="KW-0687">Ribonucleoprotein</keyword>
<dbReference type="Pfam" id="PF01165">
    <property type="entry name" value="Ribosomal_S21"/>
    <property type="match status" value="1"/>
</dbReference>
<dbReference type="InterPro" id="IPR001911">
    <property type="entry name" value="Ribosomal_bS21"/>
</dbReference>
<dbReference type="OrthoDB" id="2501249at2759"/>
<protein>
    <submittedName>
        <fullName evidence="5">37S ribosomal protein mrp21, mitochondrial</fullName>
    </submittedName>
</protein>
<dbReference type="EMBL" id="RIBY02002023">
    <property type="protein sequence ID" value="KAH9826159.1"/>
    <property type="molecule type" value="Genomic_DNA"/>
</dbReference>